<reference evidence="1 2" key="1">
    <citation type="submission" date="2013-11" db="EMBL/GenBank/DDBJ databases">
        <title>Genome sequencing of Stegodyphus mimosarum.</title>
        <authorList>
            <person name="Bechsgaard J."/>
        </authorList>
    </citation>
    <scope>NUCLEOTIDE SEQUENCE [LARGE SCALE GENOMIC DNA]</scope>
</reference>
<sequence>KNPAERADLKFLTTHAFVKRSEAEDVDFAGWVCQTMGLDPSTPTKVSPDG</sequence>
<dbReference type="AlphaFoldDB" id="A0A087TGK9"/>
<dbReference type="STRING" id="407821.A0A087TGK9"/>
<dbReference type="EMBL" id="KK115134">
    <property type="protein sequence ID" value="KFM64248.1"/>
    <property type="molecule type" value="Genomic_DNA"/>
</dbReference>
<dbReference type="Proteomes" id="UP000054359">
    <property type="component" value="Unassembled WGS sequence"/>
</dbReference>
<feature type="non-terminal residue" evidence="1">
    <location>
        <position position="50"/>
    </location>
</feature>
<dbReference type="GO" id="GO:0016301">
    <property type="term" value="F:kinase activity"/>
    <property type="evidence" value="ECO:0007669"/>
    <property type="project" value="UniProtKB-KW"/>
</dbReference>
<keyword evidence="1" id="KW-0418">Kinase</keyword>
<organism evidence="1 2">
    <name type="scientific">Stegodyphus mimosarum</name>
    <name type="common">African social velvet spider</name>
    <dbReference type="NCBI Taxonomy" id="407821"/>
    <lineage>
        <taxon>Eukaryota</taxon>
        <taxon>Metazoa</taxon>
        <taxon>Ecdysozoa</taxon>
        <taxon>Arthropoda</taxon>
        <taxon>Chelicerata</taxon>
        <taxon>Arachnida</taxon>
        <taxon>Araneae</taxon>
        <taxon>Araneomorphae</taxon>
        <taxon>Entelegynae</taxon>
        <taxon>Eresoidea</taxon>
        <taxon>Eresidae</taxon>
        <taxon>Stegodyphus</taxon>
    </lineage>
</organism>
<gene>
    <name evidence="1" type="ORF">X975_26239</name>
</gene>
<name>A0A087TGK9_STEMI</name>
<accession>A0A087TGK9</accession>
<evidence type="ECO:0000313" key="2">
    <source>
        <dbReference type="Proteomes" id="UP000054359"/>
    </source>
</evidence>
<keyword evidence="2" id="KW-1185">Reference proteome</keyword>
<keyword evidence="1" id="KW-0808">Transferase</keyword>
<dbReference type="OrthoDB" id="10252354at2759"/>
<evidence type="ECO:0000313" key="1">
    <source>
        <dbReference type="EMBL" id="KFM64248.1"/>
    </source>
</evidence>
<protein>
    <submittedName>
        <fullName evidence="1">Dual specificity mitogen-activated protein kinase kinase 2</fullName>
    </submittedName>
</protein>
<proteinExistence type="predicted"/>
<feature type="non-terminal residue" evidence="1">
    <location>
        <position position="1"/>
    </location>
</feature>